<evidence type="ECO:0000313" key="2">
    <source>
        <dbReference type="EMBL" id="MEE7458529.1"/>
    </source>
</evidence>
<accession>A0ABU7TDG0</accession>
<dbReference type="Pfam" id="PF13380">
    <property type="entry name" value="CoA_binding_2"/>
    <property type="match status" value="1"/>
</dbReference>
<proteinExistence type="predicted"/>
<dbReference type="PANTHER" id="PTHR33303:SF2">
    <property type="entry name" value="COA-BINDING DOMAIN-CONTAINING PROTEIN"/>
    <property type="match status" value="1"/>
</dbReference>
<gene>
    <name evidence="2" type="ORF">MRSR164_17655</name>
</gene>
<comment type="caution">
    <text evidence="2">The sequence shown here is derived from an EMBL/GenBank/DDBJ whole genome shotgun (WGS) entry which is preliminary data.</text>
</comment>
<dbReference type="PANTHER" id="PTHR33303">
    <property type="entry name" value="CYTOPLASMIC PROTEIN-RELATED"/>
    <property type="match status" value="1"/>
</dbReference>
<evidence type="ECO:0000259" key="1">
    <source>
        <dbReference type="SMART" id="SM00881"/>
    </source>
</evidence>
<keyword evidence="3" id="KW-1185">Reference proteome</keyword>
<dbReference type="Proteomes" id="UP001349262">
    <property type="component" value="Unassembled WGS sequence"/>
</dbReference>
<name>A0ABU7TDG0_9HYPH</name>
<sequence>MADKSGMIPTLDGAPDGIATRHDRYPDAQIRAILKQARSIALVGASANPARPSYIVFKYLSERGYAVTPVNPGLAGQTLLGRPVVARLSDLAGPVDMVEIFRNSAAAGPLVDEALALPEPPKVIWMQLGVRDDAAAARAEAAGLTVIMNRCPKIEYGRLSGEIGWTGVNSRILSAKKPQMARGGVQKRTIEGT</sequence>
<protein>
    <submittedName>
        <fullName evidence="2">CoA-binding protein</fullName>
    </submittedName>
</protein>
<dbReference type="InterPro" id="IPR003781">
    <property type="entry name" value="CoA-bd"/>
</dbReference>
<feature type="domain" description="CoA-binding" evidence="1">
    <location>
        <begin position="34"/>
        <end position="130"/>
    </location>
</feature>
<organism evidence="2 3">
    <name type="scientific">Methylobacterium radiotolerans</name>
    <dbReference type="NCBI Taxonomy" id="31998"/>
    <lineage>
        <taxon>Bacteria</taxon>
        <taxon>Pseudomonadati</taxon>
        <taxon>Pseudomonadota</taxon>
        <taxon>Alphaproteobacteria</taxon>
        <taxon>Hyphomicrobiales</taxon>
        <taxon>Methylobacteriaceae</taxon>
        <taxon>Methylobacterium</taxon>
    </lineage>
</organism>
<evidence type="ECO:0000313" key="3">
    <source>
        <dbReference type="Proteomes" id="UP001349262"/>
    </source>
</evidence>
<dbReference type="SMART" id="SM00881">
    <property type="entry name" value="CoA_binding"/>
    <property type="match status" value="1"/>
</dbReference>
<dbReference type="EMBL" id="MLBY01000005">
    <property type="protein sequence ID" value="MEE7458529.1"/>
    <property type="molecule type" value="Genomic_DNA"/>
</dbReference>
<dbReference type="SUPFAM" id="SSF51735">
    <property type="entry name" value="NAD(P)-binding Rossmann-fold domains"/>
    <property type="match status" value="1"/>
</dbReference>
<reference evidence="2 3" key="1">
    <citation type="journal article" date="2012" name="Genet. Mol. Biol.">
        <title>Analysis of 16S rRNA and mxaF genes revealing insights into Methylobacterium niche-specific plant association.</title>
        <authorList>
            <person name="Dourado M.N."/>
            <person name="Andreote F.D."/>
            <person name="Dini-Andreote F."/>
            <person name="Conti R."/>
            <person name="Araujo J.M."/>
            <person name="Araujo W.L."/>
        </authorList>
    </citation>
    <scope>NUCLEOTIDE SEQUENCE [LARGE SCALE GENOMIC DNA]</scope>
    <source>
        <strain evidence="2 3">SR1.6/4</strain>
    </source>
</reference>
<dbReference type="Gene3D" id="3.40.50.720">
    <property type="entry name" value="NAD(P)-binding Rossmann-like Domain"/>
    <property type="match status" value="1"/>
</dbReference>
<dbReference type="InterPro" id="IPR036291">
    <property type="entry name" value="NAD(P)-bd_dom_sf"/>
</dbReference>